<dbReference type="AlphaFoldDB" id="A0A0F9NRA4"/>
<protein>
    <submittedName>
        <fullName evidence="1">Uncharacterized protein</fullName>
    </submittedName>
</protein>
<proteinExistence type="predicted"/>
<accession>A0A0F9NRA4</accession>
<gene>
    <name evidence="1" type="ORF">LCGC14_0994180</name>
</gene>
<comment type="caution">
    <text evidence="1">The sequence shown here is derived from an EMBL/GenBank/DDBJ whole genome shotgun (WGS) entry which is preliminary data.</text>
</comment>
<sequence length="61" mass="6837">MRLFIPMKVYRKLELLDGSGDIEIDVSSGVVGILLVYDDEAKAKDLHDEDVPILTMEATEE</sequence>
<name>A0A0F9NRA4_9ZZZZ</name>
<dbReference type="EMBL" id="LAZR01003798">
    <property type="protein sequence ID" value="KKN14627.1"/>
    <property type="molecule type" value="Genomic_DNA"/>
</dbReference>
<evidence type="ECO:0000313" key="1">
    <source>
        <dbReference type="EMBL" id="KKN14627.1"/>
    </source>
</evidence>
<organism evidence="1">
    <name type="scientific">marine sediment metagenome</name>
    <dbReference type="NCBI Taxonomy" id="412755"/>
    <lineage>
        <taxon>unclassified sequences</taxon>
        <taxon>metagenomes</taxon>
        <taxon>ecological metagenomes</taxon>
    </lineage>
</organism>
<reference evidence="1" key="1">
    <citation type="journal article" date="2015" name="Nature">
        <title>Complex archaea that bridge the gap between prokaryotes and eukaryotes.</title>
        <authorList>
            <person name="Spang A."/>
            <person name="Saw J.H."/>
            <person name="Jorgensen S.L."/>
            <person name="Zaremba-Niedzwiedzka K."/>
            <person name="Martijn J."/>
            <person name="Lind A.E."/>
            <person name="van Eijk R."/>
            <person name="Schleper C."/>
            <person name="Guy L."/>
            <person name="Ettema T.J."/>
        </authorList>
    </citation>
    <scope>NUCLEOTIDE SEQUENCE</scope>
</reference>